<evidence type="ECO:0000313" key="1">
    <source>
        <dbReference type="EMBL" id="MEO9384440.1"/>
    </source>
</evidence>
<evidence type="ECO:0000313" key="2">
    <source>
        <dbReference type="Proteomes" id="UP001462502"/>
    </source>
</evidence>
<dbReference type="EMBL" id="JBDXMI010000001">
    <property type="protein sequence ID" value="MEO9384440.1"/>
    <property type="molecule type" value="Genomic_DNA"/>
</dbReference>
<dbReference type="Proteomes" id="UP001462502">
    <property type="component" value="Unassembled WGS sequence"/>
</dbReference>
<organism evidence="1 2">
    <name type="scientific">Chromobacterium phragmitis</name>
    <dbReference type="NCBI Taxonomy" id="2202141"/>
    <lineage>
        <taxon>Bacteria</taxon>
        <taxon>Pseudomonadati</taxon>
        <taxon>Pseudomonadota</taxon>
        <taxon>Betaproteobacteria</taxon>
        <taxon>Neisseriales</taxon>
        <taxon>Chromobacteriaceae</taxon>
        <taxon>Chromobacterium</taxon>
    </lineage>
</organism>
<protein>
    <submittedName>
        <fullName evidence="1">Uncharacterized protein</fullName>
    </submittedName>
</protein>
<name>A0ABV0IT64_9NEIS</name>
<reference evidence="1 2" key="1">
    <citation type="submission" date="2024-05" db="EMBL/GenBank/DDBJ databases">
        <authorList>
            <person name="De Oliveira J.P."/>
            <person name="Noriler S.A."/>
            <person name="De Oliveira A.G."/>
            <person name="Sipoli D.S."/>
        </authorList>
    </citation>
    <scope>NUCLEOTIDE SEQUENCE [LARGE SCALE GENOMIC DNA]</scope>
    <source>
        <strain evidence="1 2">LABIM192</strain>
    </source>
</reference>
<comment type="caution">
    <text evidence="1">The sequence shown here is derived from an EMBL/GenBank/DDBJ whole genome shotgun (WGS) entry which is preliminary data.</text>
</comment>
<sequence>MAILSLHASQQRPRPSFLAGLSRLWRHRRAEADTAAAPRKANLSDITAGEAQAVIGEWLKAGRLTPAESRSLGLAMTIRVLNISYGHSIPERFDLVAETLSTLEGSRNIGCWDQVQALSHCLEVMRAYQEQA</sequence>
<gene>
    <name evidence="1" type="ORF">ABI908_10005</name>
</gene>
<proteinExistence type="predicted"/>
<keyword evidence="2" id="KW-1185">Reference proteome</keyword>
<dbReference type="RefSeq" id="WP_347936572.1">
    <property type="nucleotide sequence ID" value="NZ_CP158160.1"/>
</dbReference>
<accession>A0ABV0IT64</accession>